<evidence type="ECO:0000313" key="2">
    <source>
        <dbReference type="Proteomes" id="UP000526501"/>
    </source>
</evidence>
<protein>
    <submittedName>
        <fullName evidence="1">Uncharacterized protein</fullName>
    </submittedName>
</protein>
<gene>
    <name evidence="1" type="ORF">H5P27_08285</name>
</gene>
<accession>A0A7X1B5K2</accession>
<reference evidence="1 2" key="1">
    <citation type="submission" date="2020-07" db="EMBL/GenBank/DDBJ databases">
        <authorList>
            <person name="Feng X."/>
        </authorList>
    </citation>
    <scope>NUCLEOTIDE SEQUENCE [LARGE SCALE GENOMIC DNA]</scope>
    <source>
        <strain evidence="1 2">JCM23202</strain>
    </source>
</reference>
<proteinExistence type="predicted"/>
<evidence type="ECO:0000313" key="1">
    <source>
        <dbReference type="EMBL" id="MBC2606041.1"/>
    </source>
</evidence>
<dbReference type="EMBL" id="JACHVC010000007">
    <property type="protein sequence ID" value="MBC2606041.1"/>
    <property type="molecule type" value="Genomic_DNA"/>
</dbReference>
<name>A0A7X1B5K2_9BACT</name>
<dbReference type="AlphaFoldDB" id="A0A7X1B5K2"/>
<comment type="caution">
    <text evidence="1">The sequence shown here is derived from an EMBL/GenBank/DDBJ whole genome shotgun (WGS) entry which is preliminary data.</text>
</comment>
<dbReference type="Proteomes" id="UP000526501">
    <property type="component" value="Unassembled WGS sequence"/>
</dbReference>
<organism evidence="1 2">
    <name type="scientific">Pelagicoccus albus</name>
    <dbReference type="NCBI Taxonomy" id="415222"/>
    <lineage>
        <taxon>Bacteria</taxon>
        <taxon>Pseudomonadati</taxon>
        <taxon>Verrucomicrobiota</taxon>
        <taxon>Opitutia</taxon>
        <taxon>Puniceicoccales</taxon>
        <taxon>Pelagicoccaceae</taxon>
        <taxon>Pelagicoccus</taxon>
    </lineage>
</organism>
<dbReference type="RefSeq" id="WP_185659925.1">
    <property type="nucleotide sequence ID" value="NZ_CAWPOO010000007.1"/>
</dbReference>
<keyword evidence="2" id="KW-1185">Reference proteome</keyword>
<sequence length="213" mass="24020">MAILIAGLVAAAILLILPRFLGRRHELMLRQYEVLEKRFGLSKRVTQSRWGKGIGERCSLHGDSRGYPLSLYDHFVKGEGGKQEWTSLVLEALFAGDIEFLMEFEGTQEGARFDRPQRFQVKGLYSGATVFSSDSLKDVFEDEAVVKRLEFLSKQSVCGSVRLNKGFLEYREVGVVVSEVQRLRFQEAILMLATLCDRLSLYASEKKSAQADA</sequence>